<evidence type="ECO:0000313" key="3">
    <source>
        <dbReference type="Proteomes" id="UP000093276"/>
    </source>
</evidence>
<feature type="domain" description="Pesticidal crystal protein Cry22Aa Ig-like" evidence="1">
    <location>
        <begin position="29"/>
        <end position="105"/>
    </location>
</feature>
<dbReference type="EMBL" id="CP016907">
    <property type="protein sequence ID" value="AOC95227.1"/>
    <property type="molecule type" value="Genomic_DNA"/>
</dbReference>
<evidence type="ECO:0000313" key="2">
    <source>
        <dbReference type="EMBL" id="AOC95227.1"/>
    </source>
</evidence>
<sequence>MVVMGGLLFTSCDADSTGGVSKVTIYPTIEVNGASTVFVPAGGTYTDPGAVAKEGTTVIKTEVSFNGNFRGAKTLDVNQPDEYTETYTATNKDGFKATATRKVIVYKTGDLVNSIEGVYLSTTRRNGTLLPASQGSSVDMKYIYIWKNSDGTYGVSDAFGGWYSIGRNIGITSATRGGTIAGNIPTNTFTFPGNPLTNQYFGGVANITALTVNAATKTVVLTCAWVAPPATNYNFVSTLTQLQI</sequence>
<dbReference type="InterPro" id="IPR032179">
    <property type="entry name" value="Cry22Aa_Ig-like"/>
</dbReference>
<dbReference type="Gene3D" id="2.60.40.10">
    <property type="entry name" value="Immunoglobulins"/>
    <property type="match status" value="1"/>
</dbReference>
<dbReference type="InterPro" id="IPR013783">
    <property type="entry name" value="Ig-like_fold"/>
</dbReference>
<gene>
    <name evidence="2" type="ORF">BB050_02111</name>
</gene>
<dbReference type="Pfam" id="PF16403">
    <property type="entry name" value="Bact_surface_Ig-like"/>
    <property type="match status" value="1"/>
</dbReference>
<organism evidence="2 3">
    <name type="scientific">Flavobacterium anhuiense</name>
    <dbReference type="NCBI Taxonomy" id="459526"/>
    <lineage>
        <taxon>Bacteria</taxon>
        <taxon>Pseudomonadati</taxon>
        <taxon>Bacteroidota</taxon>
        <taxon>Flavobacteriia</taxon>
        <taxon>Flavobacteriales</taxon>
        <taxon>Flavobacteriaceae</taxon>
        <taxon>Flavobacterium</taxon>
    </lineage>
</organism>
<proteinExistence type="predicted"/>
<dbReference type="AlphaFoldDB" id="A0AAC9CZN7"/>
<dbReference type="KEGG" id="fjg:BB050_02111"/>
<dbReference type="Proteomes" id="UP000093276">
    <property type="component" value="Chromosome"/>
</dbReference>
<reference evidence="2 3" key="1">
    <citation type="submission" date="2016-08" db="EMBL/GenBank/DDBJ databases">
        <title>Complete genome sequence of Flavobacterium johnsoniae strain GSE09, a volatile-producing biocontrol agent isolated from cucumber (Cucumis sativus).</title>
        <authorList>
            <person name="Jeong J.-J."/>
            <person name="Oh J.Y."/>
            <person name="Jim Y.J."/>
            <person name="Sang M.K."/>
            <person name="Kim K.D."/>
        </authorList>
    </citation>
    <scope>NUCLEOTIDE SEQUENCE [LARGE SCALE GENOMIC DNA]</scope>
    <source>
        <strain evidence="2 3">GSE09</strain>
    </source>
</reference>
<evidence type="ECO:0000259" key="1">
    <source>
        <dbReference type="Pfam" id="PF16403"/>
    </source>
</evidence>
<name>A0AAC9CZN7_9FLAO</name>
<protein>
    <recommendedName>
        <fullName evidence="1">Pesticidal crystal protein Cry22Aa Ig-like domain-containing protein</fullName>
    </recommendedName>
</protein>
<accession>A0AAC9CZN7</accession>